<gene>
    <name evidence="3" type="ORF">XH99_28875</name>
</gene>
<evidence type="ECO:0000259" key="1">
    <source>
        <dbReference type="Pfam" id="PF13280"/>
    </source>
</evidence>
<proteinExistence type="predicted"/>
<dbReference type="RefSeq" id="WP_128921299.1">
    <property type="nucleotide sequence ID" value="NZ_LBJC01000028.1"/>
</dbReference>
<comment type="caution">
    <text evidence="3">The sequence shown here is derived from an EMBL/GenBank/DDBJ whole genome shotgun (WGS) entry which is preliminary data.</text>
</comment>
<evidence type="ECO:0000313" key="3">
    <source>
        <dbReference type="EMBL" id="RXH24105.1"/>
    </source>
</evidence>
<dbReference type="InterPro" id="IPR059020">
    <property type="entry name" value="CapW_CTD"/>
</dbReference>
<dbReference type="PANTHER" id="PTHR34580">
    <property type="match status" value="1"/>
</dbReference>
<organism evidence="3 4">
    <name type="scientific">Bradyrhizobium nanningense</name>
    <dbReference type="NCBI Taxonomy" id="1325118"/>
    <lineage>
        <taxon>Bacteria</taxon>
        <taxon>Pseudomonadati</taxon>
        <taxon>Pseudomonadota</taxon>
        <taxon>Alphaproteobacteria</taxon>
        <taxon>Hyphomicrobiales</taxon>
        <taxon>Nitrobacteraceae</taxon>
        <taxon>Bradyrhizobium</taxon>
    </lineage>
</organism>
<sequence length="336" mass="38007">MQVEDTPTQHAERNLDVFLRICLSIYHANIKTEYTMTVKSLSELETLRGGAALKARLKHVDDRLKWFGYLRLADHASKFGISEVQAKIDIKTYRYLSPTPPPERKPGPAAGSLGAGAYLRPEKFAPVFDVPASMDDLWATRFPEARTDEPLSLEVLSAPEHRIEPDDVRALLAATELRTSCRLRYQSMTSAEASERIVCPHAVVKASGRYHVRAFDFSRKRFIDFSLPRVLSSDLLPDHAPVPATLDDDWHKTVEVEFVAHPRLSPAQRSTIAREYGMQQGASVITVRRAMLFYLLDEMRLLKAIRQQDKDLADVPVWVKNSKYVADELASMESET</sequence>
<accession>A0A4Q0RZ11</accession>
<dbReference type="PANTHER" id="PTHR34580:SF3">
    <property type="entry name" value="PROTEIN PAFB"/>
    <property type="match status" value="1"/>
</dbReference>
<dbReference type="Pfam" id="PF13280">
    <property type="entry name" value="WYL"/>
    <property type="match status" value="1"/>
</dbReference>
<evidence type="ECO:0000313" key="4">
    <source>
        <dbReference type="Proteomes" id="UP000289546"/>
    </source>
</evidence>
<dbReference type="InterPro" id="IPR051534">
    <property type="entry name" value="CBASS_pafABC_assoc_protein"/>
</dbReference>
<feature type="domain" description="WYL" evidence="1">
    <location>
        <begin position="169"/>
        <end position="232"/>
    </location>
</feature>
<dbReference type="Pfam" id="PF26107">
    <property type="entry name" value="BrxR_CTD"/>
    <property type="match status" value="1"/>
</dbReference>
<reference evidence="3 4" key="1">
    <citation type="submission" date="2015-04" db="EMBL/GenBank/DDBJ databases">
        <title>Comparative genomics of rhizobia nodulating Arachis hypogaea in China.</title>
        <authorList>
            <person name="Li Y."/>
        </authorList>
    </citation>
    <scope>NUCLEOTIDE SEQUENCE [LARGE SCALE GENOMIC DNA]</scope>
    <source>
        <strain evidence="3 4">CCBAU 51757</strain>
    </source>
</reference>
<dbReference type="InterPro" id="IPR026881">
    <property type="entry name" value="WYL_dom"/>
</dbReference>
<dbReference type="AlphaFoldDB" id="A0A4Q0RZ11"/>
<evidence type="ECO:0000259" key="2">
    <source>
        <dbReference type="Pfam" id="PF26107"/>
    </source>
</evidence>
<keyword evidence="4" id="KW-1185">Reference proteome</keyword>
<feature type="domain" description="DNA-binding transcriptional repressor CapW C-terminal dimerisation" evidence="2">
    <location>
        <begin position="253"/>
        <end position="322"/>
    </location>
</feature>
<dbReference type="EMBL" id="LBJQ01000089">
    <property type="protein sequence ID" value="RXH24105.1"/>
    <property type="molecule type" value="Genomic_DNA"/>
</dbReference>
<dbReference type="Proteomes" id="UP000289546">
    <property type="component" value="Unassembled WGS sequence"/>
</dbReference>
<name>A0A4Q0RZ11_9BRAD</name>
<protein>
    <submittedName>
        <fullName evidence="3">Uncharacterized protein</fullName>
    </submittedName>
</protein>
<dbReference type="OrthoDB" id="6400324at2"/>
<dbReference type="PROSITE" id="PS52050">
    <property type="entry name" value="WYL"/>
    <property type="match status" value="1"/>
</dbReference>